<evidence type="ECO:0000256" key="3">
    <source>
        <dbReference type="ARBA" id="ARBA00023163"/>
    </source>
</evidence>
<proteinExistence type="predicted"/>
<dbReference type="AlphaFoldDB" id="A0A366XBN6"/>
<dbReference type="GO" id="GO:0003700">
    <property type="term" value="F:DNA-binding transcription factor activity"/>
    <property type="evidence" value="ECO:0007669"/>
    <property type="project" value="InterPro"/>
</dbReference>
<comment type="caution">
    <text evidence="5">The sequence shown here is derived from an EMBL/GenBank/DDBJ whole genome shotgun (WGS) entry which is preliminary data.</text>
</comment>
<gene>
    <name evidence="5" type="ORF">DS909_00170</name>
</gene>
<reference evidence="5 6" key="1">
    <citation type="submission" date="2018-07" db="EMBL/GenBank/DDBJ databases">
        <title>Modular assembly of carbohydrate-degrading microbial communities in the ocean.</title>
        <authorList>
            <person name="Enke T.N."/>
            <person name="Datta M.S."/>
            <person name="Schwartzman J.A."/>
            <person name="Cermak N."/>
            <person name="Schmitz D.A."/>
            <person name="Barrere J."/>
            <person name="Cordero O.X."/>
        </authorList>
    </citation>
    <scope>NUCLEOTIDE SEQUENCE [LARGE SCALE GENOMIC DNA]</scope>
    <source>
        <strain evidence="5 6">C3M10</strain>
    </source>
</reference>
<dbReference type="SMART" id="SM00342">
    <property type="entry name" value="HTH_ARAC"/>
    <property type="match status" value="1"/>
</dbReference>
<dbReference type="OrthoDB" id="9805730at2"/>
<dbReference type="PANTHER" id="PTHR47894">
    <property type="entry name" value="HTH-TYPE TRANSCRIPTIONAL REGULATOR GADX"/>
    <property type="match status" value="1"/>
</dbReference>
<keyword evidence="2" id="KW-0238">DNA-binding</keyword>
<dbReference type="InterPro" id="IPR018060">
    <property type="entry name" value="HTH_AraC"/>
</dbReference>
<dbReference type="Pfam" id="PF12833">
    <property type="entry name" value="HTH_18"/>
    <property type="match status" value="1"/>
</dbReference>
<dbReference type="SUPFAM" id="SSF46689">
    <property type="entry name" value="Homeodomain-like"/>
    <property type="match status" value="1"/>
</dbReference>
<evidence type="ECO:0000256" key="2">
    <source>
        <dbReference type="ARBA" id="ARBA00023125"/>
    </source>
</evidence>
<dbReference type="PANTHER" id="PTHR47894:SF1">
    <property type="entry name" value="HTH-TYPE TRANSCRIPTIONAL REGULATOR VQSM"/>
    <property type="match status" value="1"/>
</dbReference>
<evidence type="ECO:0000313" key="6">
    <source>
        <dbReference type="Proteomes" id="UP000252706"/>
    </source>
</evidence>
<dbReference type="PROSITE" id="PS01124">
    <property type="entry name" value="HTH_ARAC_FAMILY_2"/>
    <property type="match status" value="1"/>
</dbReference>
<dbReference type="EMBL" id="QOCE01000002">
    <property type="protein sequence ID" value="RBW62573.1"/>
    <property type="molecule type" value="Genomic_DNA"/>
</dbReference>
<accession>A0A366XBN6</accession>
<keyword evidence="1" id="KW-0805">Transcription regulation</keyword>
<name>A0A366XBN6_9RHOB</name>
<dbReference type="GO" id="GO:0000976">
    <property type="term" value="F:transcription cis-regulatory region binding"/>
    <property type="evidence" value="ECO:0007669"/>
    <property type="project" value="TreeGrafter"/>
</dbReference>
<sequence>MQDSFPAAMSIAFLHPVIDALLTRGRVKQELALQLAIPVEALYDPSVTLPANEVYSFLKWSADCTGSPFFTARVGQYMAAGGWAPLVPLMTSAQSIADFFQKFGLLSSDRNAAATYRLVVEGPIALWQLIRPVGANKDAVYADAIAVGFFAQILKSAAQDIWDPLQVVAVMPDASLIPQDLLPPTSVLSGEMGLNLRFPSSYLGLNMPAVLPPEGLPDLGLPNRHDLMLAERIRQVLEHRISEPGLGVARIASMIGLSKWKLQSLLSLQGTSISEIREDIRRSQAIERVTFTADKIDAIASDLGYANSANFTRAFRTWTGKSPREIRSEL</sequence>
<protein>
    <recommendedName>
        <fullName evidence="4">HTH araC/xylS-type domain-containing protein</fullName>
    </recommendedName>
</protein>
<evidence type="ECO:0000256" key="1">
    <source>
        <dbReference type="ARBA" id="ARBA00023015"/>
    </source>
</evidence>
<evidence type="ECO:0000259" key="4">
    <source>
        <dbReference type="PROSITE" id="PS01124"/>
    </source>
</evidence>
<evidence type="ECO:0000313" key="5">
    <source>
        <dbReference type="EMBL" id="RBW62573.1"/>
    </source>
</evidence>
<keyword evidence="3" id="KW-0804">Transcription</keyword>
<dbReference type="InterPro" id="IPR009057">
    <property type="entry name" value="Homeodomain-like_sf"/>
</dbReference>
<dbReference type="GO" id="GO:0005829">
    <property type="term" value="C:cytosol"/>
    <property type="evidence" value="ECO:0007669"/>
    <property type="project" value="TreeGrafter"/>
</dbReference>
<dbReference type="Gene3D" id="1.10.10.60">
    <property type="entry name" value="Homeodomain-like"/>
    <property type="match status" value="1"/>
</dbReference>
<dbReference type="Proteomes" id="UP000252706">
    <property type="component" value="Unassembled WGS sequence"/>
</dbReference>
<feature type="domain" description="HTH araC/xylS-type" evidence="4">
    <location>
        <begin position="231"/>
        <end position="329"/>
    </location>
</feature>
<organism evidence="5 6">
    <name type="scientific">Phaeobacter gallaeciensis</name>
    <dbReference type="NCBI Taxonomy" id="60890"/>
    <lineage>
        <taxon>Bacteria</taxon>
        <taxon>Pseudomonadati</taxon>
        <taxon>Pseudomonadota</taxon>
        <taxon>Alphaproteobacteria</taxon>
        <taxon>Rhodobacterales</taxon>
        <taxon>Roseobacteraceae</taxon>
        <taxon>Phaeobacter</taxon>
    </lineage>
</organism>